<dbReference type="SUPFAM" id="SSF55729">
    <property type="entry name" value="Acyl-CoA N-acyltransferases (Nat)"/>
    <property type="match status" value="1"/>
</dbReference>
<sequence>MNIHLRPARQADVPLIFALIAELADYEKLSHALIGSEQLLAAHLFGPTPFARVILAEVEAQTAGFALYFFNYSTFLTRPGIYLEDLYVRADWRGCGVGTALLRHLAHEAVAAGCGRIEWSVLDWNATAIRFYQKIGAVILDDWRQCRLSGEALLQLAEVEIR</sequence>
<organism evidence="5 6">
    <name type="scientific">Gloeobacter kilaueensis (strain ATCC BAA-2537 / CCAP 1431/1 / ULC 316 / JS1)</name>
    <dbReference type="NCBI Taxonomy" id="1183438"/>
    <lineage>
        <taxon>Bacteria</taxon>
        <taxon>Bacillati</taxon>
        <taxon>Cyanobacteriota</taxon>
        <taxon>Cyanophyceae</taxon>
        <taxon>Gloeobacterales</taxon>
        <taxon>Gloeobacteraceae</taxon>
        <taxon>Gloeobacter</taxon>
    </lineage>
</organism>
<keyword evidence="3" id="KW-0012">Acyltransferase</keyword>
<dbReference type="Pfam" id="PF00583">
    <property type="entry name" value="Acetyltransf_1"/>
    <property type="match status" value="1"/>
</dbReference>
<evidence type="ECO:0000256" key="2">
    <source>
        <dbReference type="ARBA" id="ARBA00022679"/>
    </source>
</evidence>
<dbReference type="PROSITE" id="PS51186">
    <property type="entry name" value="GNAT"/>
    <property type="match status" value="1"/>
</dbReference>
<comment type="similarity">
    <text evidence="1">Belongs to the acetyltransferase family.</text>
</comment>
<feature type="domain" description="N-acetyltransferase" evidence="4">
    <location>
        <begin position="3"/>
        <end position="160"/>
    </location>
</feature>
<evidence type="ECO:0000256" key="3">
    <source>
        <dbReference type="ARBA" id="ARBA00023315"/>
    </source>
</evidence>
<protein>
    <submittedName>
        <fullName evidence="5">GCN5-related N-acetyltransferase</fullName>
    </submittedName>
</protein>
<dbReference type="OrthoDB" id="9792929at2"/>
<dbReference type="EMBL" id="CP003587">
    <property type="protein sequence ID" value="AGY59930.1"/>
    <property type="molecule type" value="Genomic_DNA"/>
</dbReference>
<accession>U5QQH0</accession>
<proteinExistence type="inferred from homology"/>
<gene>
    <name evidence="5" type="ORF">GKIL_3684</name>
</gene>
<keyword evidence="6" id="KW-1185">Reference proteome</keyword>
<dbReference type="InterPro" id="IPR051016">
    <property type="entry name" value="Diverse_Substrate_AcTransf"/>
</dbReference>
<dbReference type="STRING" id="1183438.GKIL_3684"/>
<keyword evidence="2 5" id="KW-0808">Transferase</keyword>
<dbReference type="PANTHER" id="PTHR10545:SF29">
    <property type="entry name" value="GH14572P-RELATED"/>
    <property type="match status" value="1"/>
</dbReference>
<dbReference type="CDD" id="cd04301">
    <property type="entry name" value="NAT_SF"/>
    <property type="match status" value="1"/>
</dbReference>
<dbReference type="InterPro" id="IPR000182">
    <property type="entry name" value="GNAT_dom"/>
</dbReference>
<reference evidence="5 6" key="1">
    <citation type="journal article" date="2013" name="PLoS ONE">
        <title>Cultivation and Complete Genome Sequencing of Gloeobacter kilaueensis sp. nov., from a Lava Cave in Kilauea Caldera, Hawai'i.</title>
        <authorList>
            <person name="Saw J.H."/>
            <person name="Schatz M."/>
            <person name="Brown M.V."/>
            <person name="Kunkel D.D."/>
            <person name="Foster J.S."/>
            <person name="Shick H."/>
            <person name="Christensen S."/>
            <person name="Hou S."/>
            <person name="Wan X."/>
            <person name="Donachie S.P."/>
        </authorList>
    </citation>
    <scope>NUCLEOTIDE SEQUENCE [LARGE SCALE GENOMIC DNA]</scope>
    <source>
        <strain evidence="6">JS</strain>
    </source>
</reference>
<dbReference type="AlphaFoldDB" id="U5QQH0"/>
<dbReference type="HOGENOM" id="CLU_013985_41_3_3"/>
<dbReference type="FunFam" id="3.40.630.30:FF:000064">
    <property type="entry name" value="GNAT family acetyltransferase"/>
    <property type="match status" value="1"/>
</dbReference>
<dbReference type="PANTHER" id="PTHR10545">
    <property type="entry name" value="DIAMINE N-ACETYLTRANSFERASE"/>
    <property type="match status" value="1"/>
</dbReference>
<dbReference type="RefSeq" id="WP_023175246.1">
    <property type="nucleotide sequence ID" value="NC_022600.1"/>
</dbReference>
<dbReference type="eggNOG" id="COG0456">
    <property type="taxonomic scope" value="Bacteria"/>
</dbReference>
<dbReference type="Proteomes" id="UP000017396">
    <property type="component" value="Chromosome"/>
</dbReference>
<evidence type="ECO:0000313" key="5">
    <source>
        <dbReference type="EMBL" id="AGY59930.1"/>
    </source>
</evidence>
<evidence type="ECO:0000259" key="4">
    <source>
        <dbReference type="PROSITE" id="PS51186"/>
    </source>
</evidence>
<dbReference type="GO" id="GO:0008080">
    <property type="term" value="F:N-acetyltransferase activity"/>
    <property type="evidence" value="ECO:0007669"/>
    <property type="project" value="UniProtKB-ARBA"/>
</dbReference>
<evidence type="ECO:0000313" key="6">
    <source>
        <dbReference type="Proteomes" id="UP000017396"/>
    </source>
</evidence>
<dbReference type="InterPro" id="IPR016181">
    <property type="entry name" value="Acyl_CoA_acyltransferase"/>
</dbReference>
<evidence type="ECO:0000256" key="1">
    <source>
        <dbReference type="ARBA" id="ARBA00008694"/>
    </source>
</evidence>
<dbReference type="KEGG" id="glj:GKIL_3684"/>
<dbReference type="Gene3D" id="3.40.630.30">
    <property type="match status" value="1"/>
</dbReference>
<name>U5QQH0_GLOK1</name>